<gene>
    <name evidence="1" type="ORF">CEXT_218301</name>
</gene>
<organism evidence="1 2">
    <name type="scientific">Caerostris extrusa</name>
    <name type="common">Bark spider</name>
    <name type="synonym">Caerostris bankana</name>
    <dbReference type="NCBI Taxonomy" id="172846"/>
    <lineage>
        <taxon>Eukaryota</taxon>
        <taxon>Metazoa</taxon>
        <taxon>Ecdysozoa</taxon>
        <taxon>Arthropoda</taxon>
        <taxon>Chelicerata</taxon>
        <taxon>Arachnida</taxon>
        <taxon>Araneae</taxon>
        <taxon>Araneomorphae</taxon>
        <taxon>Entelegynae</taxon>
        <taxon>Araneoidea</taxon>
        <taxon>Araneidae</taxon>
        <taxon>Caerostris</taxon>
    </lineage>
</organism>
<proteinExistence type="predicted"/>
<dbReference type="AlphaFoldDB" id="A0AAV4UJG1"/>
<dbReference type="EMBL" id="BPLR01012939">
    <property type="protein sequence ID" value="GIY57660.1"/>
    <property type="molecule type" value="Genomic_DNA"/>
</dbReference>
<evidence type="ECO:0000313" key="2">
    <source>
        <dbReference type="Proteomes" id="UP001054945"/>
    </source>
</evidence>
<dbReference type="Proteomes" id="UP001054945">
    <property type="component" value="Unassembled WGS sequence"/>
</dbReference>
<sequence length="79" mass="8554">MQRKSPLPFAGPKFTGAFQISYARSAIEICSLLQCLAKAANYLFRSGSMPGIRSTAKDSETERISEKAIIAVRVELSSG</sequence>
<comment type="caution">
    <text evidence="1">The sequence shown here is derived from an EMBL/GenBank/DDBJ whole genome shotgun (WGS) entry which is preliminary data.</text>
</comment>
<name>A0AAV4UJG1_CAEEX</name>
<accession>A0AAV4UJG1</accession>
<evidence type="ECO:0000313" key="1">
    <source>
        <dbReference type="EMBL" id="GIY57660.1"/>
    </source>
</evidence>
<keyword evidence="2" id="KW-1185">Reference proteome</keyword>
<reference evidence="1 2" key="1">
    <citation type="submission" date="2021-06" db="EMBL/GenBank/DDBJ databases">
        <title>Caerostris extrusa draft genome.</title>
        <authorList>
            <person name="Kono N."/>
            <person name="Arakawa K."/>
        </authorList>
    </citation>
    <scope>NUCLEOTIDE SEQUENCE [LARGE SCALE GENOMIC DNA]</scope>
</reference>
<protein>
    <submittedName>
        <fullName evidence="1">Uncharacterized protein</fullName>
    </submittedName>
</protein>